<dbReference type="GO" id="GO:0030246">
    <property type="term" value="F:carbohydrate binding"/>
    <property type="evidence" value="ECO:0007669"/>
    <property type="project" value="UniProtKB-ARBA"/>
</dbReference>
<reference evidence="5 6" key="1">
    <citation type="submission" date="2019-09" db="EMBL/GenBank/DDBJ databases">
        <title>Segnochrobactrum spirostomi gen. nov., sp. nov., isolated from the ciliate Spirostomum cf. yagiui and description of a novel family, Segnochrobactraceae fam. nov. within the order Rhizobiales of the class Alphaproteobacteria.</title>
        <authorList>
            <person name="Akter S."/>
            <person name="Shazib S.U.A."/>
            <person name="Shin M.K."/>
        </authorList>
    </citation>
    <scope>NUCLEOTIDE SEQUENCE [LARGE SCALE GENOMIC DNA]</scope>
    <source>
        <strain evidence="5 6">Sp-1</strain>
    </source>
</reference>
<evidence type="ECO:0000313" key="5">
    <source>
        <dbReference type="EMBL" id="MQT15172.1"/>
    </source>
</evidence>
<comment type="caution">
    <text evidence="5">The sequence shown here is derived from an EMBL/GenBank/DDBJ whole genome shotgun (WGS) entry which is preliminary data.</text>
</comment>
<dbReference type="PANTHER" id="PTHR46847">
    <property type="entry name" value="D-ALLOSE-BINDING PERIPLASMIC PROTEIN-RELATED"/>
    <property type="match status" value="1"/>
</dbReference>
<dbReference type="InterPro" id="IPR006311">
    <property type="entry name" value="TAT_signal"/>
</dbReference>
<protein>
    <submittedName>
        <fullName evidence="5">Sugar ABC transporter substrate-binding protein</fullName>
    </submittedName>
</protein>
<evidence type="ECO:0000256" key="3">
    <source>
        <dbReference type="ARBA" id="ARBA00022729"/>
    </source>
</evidence>
<comment type="similarity">
    <text evidence="2">Belongs to the bacterial solute-binding protein 2 family.</text>
</comment>
<keyword evidence="3" id="KW-0732">Signal</keyword>
<dbReference type="InterPro" id="IPR025997">
    <property type="entry name" value="SBP_2_dom"/>
</dbReference>
<dbReference type="EMBL" id="VWNA01000003">
    <property type="protein sequence ID" value="MQT15172.1"/>
    <property type="molecule type" value="Genomic_DNA"/>
</dbReference>
<evidence type="ECO:0000256" key="2">
    <source>
        <dbReference type="ARBA" id="ARBA00007639"/>
    </source>
</evidence>
<dbReference type="PANTHER" id="PTHR46847:SF1">
    <property type="entry name" value="D-ALLOSE-BINDING PERIPLASMIC PROTEIN-RELATED"/>
    <property type="match status" value="1"/>
</dbReference>
<proteinExistence type="inferred from homology"/>
<dbReference type="SUPFAM" id="SSF53822">
    <property type="entry name" value="Periplasmic binding protein-like I"/>
    <property type="match status" value="1"/>
</dbReference>
<name>A0A6A7YBX9_9HYPH</name>
<evidence type="ECO:0000313" key="6">
    <source>
        <dbReference type="Proteomes" id="UP000332515"/>
    </source>
</evidence>
<dbReference type="Gene3D" id="3.40.50.2300">
    <property type="match status" value="2"/>
</dbReference>
<dbReference type="GO" id="GO:0030313">
    <property type="term" value="C:cell envelope"/>
    <property type="evidence" value="ECO:0007669"/>
    <property type="project" value="UniProtKB-SubCell"/>
</dbReference>
<sequence>MTDQTSPFSLPRRSLLKAGLAAGAALGTLGAGLRVASAESAATAAAVAASPADADVPSLAGKTIAISATGTDHFFDLKAYQAQIEEVKRLGGTPIGLDAGRNDKNLVSQLQTLVTQKPDAVIQTLGTLSVIDPWLKKLRTAGIPVFTVDVPSQNSINNSTSDNFSLGAQLALQLVSDIKGKGKLVVFNGFSGVPVCAIRYAELREVLKYYPGVEIVEPELRDVIPNTVQDAYAQITALLAKYPEKGSIAAIWSAWDIPQLGATQALTAAGRTEVRTYGVDGTPEVLALVKDPNSPAAAVAAQQPGLIGKTAVQNVARFLAGDKDLPAETFVPAILANKKNAGEVQKLLGQVS</sequence>
<dbReference type="InterPro" id="IPR028082">
    <property type="entry name" value="Peripla_BP_I"/>
</dbReference>
<feature type="domain" description="Periplasmic binding protein" evidence="4">
    <location>
        <begin position="64"/>
        <end position="322"/>
    </location>
</feature>
<comment type="subcellular location">
    <subcellularLocation>
        <location evidence="1">Cell envelope</location>
    </subcellularLocation>
</comment>
<dbReference type="AlphaFoldDB" id="A0A6A7YBX9"/>
<dbReference type="RefSeq" id="WP_153489756.1">
    <property type="nucleotide sequence ID" value="NZ_VWNA01000003.1"/>
</dbReference>
<dbReference type="CDD" id="cd06305">
    <property type="entry name" value="PBP1_methylthioribose_binding-like"/>
    <property type="match status" value="1"/>
</dbReference>
<dbReference type="PROSITE" id="PS51318">
    <property type="entry name" value="TAT"/>
    <property type="match status" value="1"/>
</dbReference>
<dbReference type="Pfam" id="PF13407">
    <property type="entry name" value="Peripla_BP_4"/>
    <property type="match status" value="1"/>
</dbReference>
<gene>
    <name evidence="5" type="ORF">F0357_21425</name>
</gene>
<dbReference type="Proteomes" id="UP000332515">
    <property type="component" value="Unassembled WGS sequence"/>
</dbReference>
<keyword evidence="6" id="KW-1185">Reference proteome</keyword>
<accession>A0A6A7YBX9</accession>
<evidence type="ECO:0000259" key="4">
    <source>
        <dbReference type="Pfam" id="PF13407"/>
    </source>
</evidence>
<organism evidence="5 6">
    <name type="scientific">Segnochrobactrum spirostomi</name>
    <dbReference type="NCBI Taxonomy" id="2608987"/>
    <lineage>
        <taxon>Bacteria</taxon>
        <taxon>Pseudomonadati</taxon>
        <taxon>Pseudomonadota</taxon>
        <taxon>Alphaproteobacteria</taxon>
        <taxon>Hyphomicrobiales</taxon>
        <taxon>Segnochrobactraceae</taxon>
        <taxon>Segnochrobactrum</taxon>
    </lineage>
</organism>
<evidence type="ECO:0000256" key="1">
    <source>
        <dbReference type="ARBA" id="ARBA00004196"/>
    </source>
</evidence>